<dbReference type="PANTHER" id="PTHR42070">
    <property type="entry name" value="FILAMENT ASSOCIATED PROTEIN, PUTATIVE (AFU_ORTHOLOGUE AFUA_8G06630)-RELATED"/>
    <property type="match status" value="1"/>
</dbReference>
<gene>
    <name evidence="1" type="ORF">PTTW11_08533</name>
</gene>
<dbReference type="AlphaFoldDB" id="A0A6S6WA36"/>
<protein>
    <submittedName>
        <fullName evidence="1">BRLZ domain containing protein</fullName>
    </submittedName>
</protein>
<evidence type="ECO:0000313" key="2">
    <source>
        <dbReference type="Proteomes" id="UP000472372"/>
    </source>
</evidence>
<dbReference type="Proteomes" id="UP000472372">
    <property type="component" value="Chromosome 8"/>
</dbReference>
<accession>A0A6S6WA36</accession>
<evidence type="ECO:0000313" key="1">
    <source>
        <dbReference type="EMBL" id="CAE7199792.1"/>
    </source>
</evidence>
<sequence length="282" mass="31674">MADIRVSQKAQNLARIRDNQRRSRARRKEYLQELEAKLRSYEQIGIEASSEIQSAARRVLDENKKLRALLHERGVSESEVVAALGGASDRHYDHITAGPRLNAMLERRIATNNMVSSTSSPMTSHTRAASMPRHIPSVAPIDVPQPRPTAFSCNDTPSPGSMYSNMSTPPPVSYPTAFYTTPMSPSAAEIKSEDSQYDYPYERSYNNAWAYTSDYNYTADPASYYNSSSCVDAANIIRTMRSNMVPEMDASLECRTTDQHCYINNTVVFDMVDKYAQKHATM</sequence>
<proteinExistence type="predicted"/>
<name>A0A6S6WA36_9PLEO</name>
<dbReference type="CDD" id="cd14688">
    <property type="entry name" value="bZIP_YAP"/>
    <property type="match status" value="1"/>
</dbReference>
<reference evidence="1" key="1">
    <citation type="submission" date="2021-02" db="EMBL/GenBank/DDBJ databases">
        <authorList>
            <person name="Syme A R."/>
            <person name="Syme A R."/>
            <person name="Moolhuijzen P."/>
        </authorList>
    </citation>
    <scope>NUCLEOTIDE SEQUENCE</scope>
    <source>
        <strain evidence="1">W1-1</strain>
    </source>
</reference>
<dbReference type="EMBL" id="HG992984">
    <property type="protein sequence ID" value="CAE7199792.1"/>
    <property type="molecule type" value="Genomic_DNA"/>
</dbReference>
<organism evidence="1 2">
    <name type="scientific">Pyrenophora teres f. teres</name>
    <dbReference type="NCBI Taxonomy" id="97479"/>
    <lineage>
        <taxon>Eukaryota</taxon>
        <taxon>Fungi</taxon>
        <taxon>Dikarya</taxon>
        <taxon>Ascomycota</taxon>
        <taxon>Pezizomycotina</taxon>
        <taxon>Dothideomycetes</taxon>
        <taxon>Pleosporomycetidae</taxon>
        <taxon>Pleosporales</taxon>
        <taxon>Pleosporineae</taxon>
        <taxon>Pleosporaceae</taxon>
        <taxon>Pyrenophora</taxon>
    </lineage>
</organism>
<dbReference type="PANTHER" id="PTHR42070:SF1">
    <property type="entry name" value="FILAMENT ASSOCIATED PROTEIN, PUTATIVE (AFU_ORTHOLOGUE AFUA_8G06630)-RELATED"/>
    <property type="match status" value="1"/>
</dbReference>